<dbReference type="Proteomes" id="UP001275084">
    <property type="component" value="Unassembled WGS sequence"/>
</dbReference>
<keyword evidence="2" id="KW-0804">Transcription</keyword>
<dbReference type="CDD" id="cd12148">
    <property type="entry name" value="fungal_TF_MHR"/>
    <property type="match status" value="1"/>
</dbReference>
<proteinExistence type="predicted"/>
<evidence type="ECO:0000256" key="2">
    <source>
        <dbReference type="ARBA" id="ARBA00023163"/>
    </source>
</evidence>
<reference evidence="6" key="1">
    <citation type="journal article" date="2023" name="Mol. Phylogenet. Evol.">
        <title>Genome-scale phylogeny and comparative genomics of the fungal order Sordariales.</title>
        <authorList>
            <person name="Hensen N."/>
            <person name="Bonometti L."/>
            <person name="Westerberg I."/>
            <person name="Brannstrom I.O."/>
            <person name="Guillou S."/>
            <person name="Cros-Aarteil S."/>
            <person name="Calhoun S."/>
            <person name="Haridas S."/>
            <person name="Kuo A."/>
            <person name="Mondo S."/>
            <person name="Pangilinan J."/>
            <person name="Riley R."/>
            <person name="LaButti K."/>
            <person name="Andreopoulos B."/>
            <person name="Lipzen A."/>
            <person name="Chen C."/>
            <person name="Yan M."/>
            <person name="Daum C."/>
            <person name="Ng V."/>
            <person name="Clum A."/>
            <person name="Steindorff A."/>
            <person name="Ohm R.A."/>
            <person name="Martin F."/>
            <person name="Silar P."/>
            <person name="Natvig D.O."/>
            <person name="Lalanne C."/>
            <person name="Gautier V."/>
            <person name="Ament-Velasquez S.L."/>
            <person name="Kruys A."/>
            <person name="Hutchinson M.I."/>
            <person name="Powell A.J."/>
            <person name="Barry K."/>
            <person name="Miller A.N."/>
            <person name="Grigoriev I.V."/>
            <person name="Debuchy R."/>
            <person name="Gladieux P."/>
            <person name="Hiltunen Thoren M."/>
            <person name="Johannesson H."/>
        </authorList>
    </citation>
    <scope>NUCLEOTIDE SEQUENCE</scope>
    <source>
        <strain evidence="6">CBS 955.72</strain>
    </source>
</reference>
<dbReference type="InterPro" id="IPR001138">
    <property type="entry name" value="Zn2Cys6_DnaBD"/>
</dbReference>
<feature type="region of interest" description="Disordered" evidence="4">
    <location>
        <begin position="698"/>
        <end position="750"/>
    </location>
</feature>
<dbReference type="Gene3D" id="4.10.240.10">
    <property type="entry name" value="Zn(2)-C6 fungal-type DNA-binding domain"/>
    <property type="match status" value="1"/>
</dbReference>
<dbReference type="EMBL" id="JAUIQD010000002">
    <property type="protein sequence ID" value="KAK3359671.1"/>
    <property type="molecule type" value="Genomic_DNA"/>
</dbReference>
<dbReference type="AlphaFoldDB" id="A0AAJ0HR12"/>
<accession>A0AAJ0HR12</accession>
<feature type="compositionally biased region" description="Acidic residues" evidence="4">
    <location>
        <begin position="801"/>
        <end position="810"/>
    </location>
</feature>
<organism evidence="6 7">
    <name type="scientific">Lasiosphaeria hispida</name>
    <dbReference type="NCBI Taxonomy" id="260671"/>
    <lineage>
        <taxon>Eukaryota</taxon>
        <taxon>Fungi</taxon>
        <taxon>Dikarya</taxon>
        <taxon>Ascomycota</taxon>
        <taxon>Pezizomycotina</taxon>
        <taxon>Sordariomycetes</taxon>
        <taxon>Sordariomycetidae</taxon>
        <taxon>Sordariales</taxon>
        <taxon>Lasiosphaeriaceae</taxon>
        <taxon>Lasiosphaeria</taxon>
    </lineage>
</organism>
<dbReference type="PANTHER" id="PTHR47840">
    <property type="entry name" value="ZN(II)2CYS6 TRANSCRIPTION FACTOR (EUROFUNG)-RELATED"/>
    <property type="match status" value="1"/>
</dbReference>
<keyword evidence="7" id="KW-1185">Reference proteome</keyword>
<feature type="domain" description="Zn(2)-C6 fungal-type" evidence="5">
    <location>
        <begin position="49"/>
        <end position="80"/>
    </location>
</feature>
<feature type="region of interest" description="Disordered" evidence="4">
    <location>
        <begin position="117"/>
        <end position="149"/>
    </location>
</feature>
<feature type="compositionally biased region" description="Polar residues" evidence="4">
    <location>
        <begin position="117"/>
        <end position="135"/>
    </location>
</feature>
<dbReference type="CDD" id="cd00067">
    <property type="entry name" value="GAL4"/>
    <property type="match status" value="1"/>
</dbReference>
<sequence length="817" mass="90127">MESVASGGPRALRSPPESRLHVARLPEAPSDAQTESEAKRRKIRKGTRSCWECKRRKTRCTFHSELDVVCIGCRRRGNKCLSQEFPEEASEPTDKGRQMGDRIVRVEALVEQLVKTVATNSKTSGSESTESNLNPNPGIPTPGSTDSERVLTLYDSSPEELSLDAEHLGNAHPEPPLRPIRFASAPQTKHERISEALFAAMPSAGDLEIIASSGGRSAISFNQIITTPYFEAERRGLATSEKLFILPDPKTHPVLLARHMLMLATLLQFLYSRISPGGEGLSESPRGMMHRLVDTAISLVTTNDEMLGTVEGLECVMLEGLFQANSGNLRRAWLAFRRALVVGQLMGLHRTYQHLPLKVIEQQARIYPHFIWHRINYADRTLCMMLGLPQGSPDRTMASPAALANDTAMGRVERMHSVLASRILERNELDPNSENFSLTQEIDSELQKAAQQLPGKWWLTPNLAKSTHDTSLMFWETLRLINQLFHYNLLNQLHLPYMLRSNSHPSTGPNTGRENYEYSKITCVTAAREILTRFIMLRGLNQIAFSCRTMDFYALMAAMTLLLAHLDGHRRAKGGNVLKHQRLSDRAMVEEVLENMEGVNKLSMDVLSQKSSELLRRLLAIEGDSAAGRQNYSAESVAWPEAGNSEENVLRVCVPYFGTVKIAPEGVITKEIPRALYLCAELALGMGNSDGDDGGNVTALNLPGVGPEALSDPIGGPPVFVQDRRPDQEPPHGQAETPVGPASSDAQHTPFAPQFPAVVSEAAHQVAYPCLTAGVDDWAFQGVDMTFFNSIMRGIGTAEDGALDDGDGDWGDWRNTL</sequence>
<dbReference type="GO" id="GO:0008270">
    <property type="term" value="F:zinc ion binding"/>
    <property type="evidence" value="ECO:0007669"/>
    <property type="project" value="InterPro"/>
</dbReference>
<protein>
    <recommendedName>
        <fullName evidence="5">Zn(2)-C6 fungal-type domain-containing protein</fullName>
    </recommendedName>
</protein>
<name>A0AAJ0HR12_9PEZI</name>
<feature type="region of interest" description="Disordered" evidence="4">
    <location>
        <begin position="798"/>
        <end position="817"/>
    </location>
</feature>
<dbReference type="GO" id="GO:0000981">
    <property type="term" value="F:DNA-binding transcription factor activity, RNA polymerase II-specific"/>
    <property type="evidence" value="ECO:0007669"/>
    <property type="project" value="InterPro"/>
</dbReference>
<evidence type="ECO:0000313" key="6">
    <source>
        <dbReference type="EMBL" id="KAK3359671.1"/>
    </source>
</evidence>
<dbReference type="SMART" id="SM00066">
    <property type="entry name" value="GAL4"/>
    <property type="match status" value="1"/>
</dbReference>
<dbReference type="InterPro" id="IPR036864">
    <property type="entry name" value="Zn2-C6_fun-type_DNA-bd_sf"/>
</dbReference>
<keyword evidence="3" id="KW-0539">Nucleus</keyword>
<feature type="region of interest" description="Disordered" evidence="4">
    <location>
        <begin position="1"/>
        <end position="41"/>
    </location>
</feature>
<dbReference type="SUPFAM" id="SSF57701">
    <property type="entry name" value="Zn2/Cys6 DNA-binding domain"/>
    <property type="match status" value="1"/>
</dbReference>
<evidence type="ECO:0000259" key="5">
    <source>
        <dbReference type="PROSITE" id="PS00463"/>
    </source>
</evidence>
<comment type="caution">
    <text evidence="6">The sequence shown here is derived from an EMBL/GenBank/DDBJ whole genome shotgun (WGS) entry which is preliminary data.</text>
</comment>
<dbReference type="PANTHER" id="PTHR47840:SF1">
    <property type="entry name" value="ZN(II)2CYS6 TRANSCRIPTION FACTOR (EUROFUNG)"/>
    <property type="match status" value="1"/>
</dbReference>
<evidence type="ECO:0000256" key="3">
    <source>
        <dbReference type="ARBA" id="ARBA00023242"/>
    </source>
</evidence>
<keyword evidence="1" id="KW-0805">Transcription regulation</keyword>
<gene>
    <name evidence="6" type="ORF">B0T25DRAFT_600824</name>
</gene>
<evidence type="ECO:0000256" key="1">
    <source>
        <dbReference type="ARBA" id="ARBA00023015"/>
    </source>
</evidence>
<evidence type="ECO:0000256" key="4">
    <source>
        <dbReference type="SAM" id="MobiDB-lite"/>
    </source>
</evidence>
<reference evidence="6" key="2">
    <citation type="submission" date="2023-06" db="EMBL/GenBank/DDBJ databases">
        <authorList>
            <consortium name="Lawrence Berkeley National Laboratory"/>
            <person name="Haridas S."/>
            <person name="Hensen N."/>
            <person name="Bonometti L."/>
            <person name="Westerberg I."/>
            <person name="Brannstrom I.O."/>
            <person name="Guillou S."/>
            <person name="Cros-Aarteil S."/>
            <person name="Calhoun S."/>
            <person name="Kuo A."/>
            <person name="Mondo S."/>
            <person name="Pangilinan J."/>
            <person name="Riley R."/>
            <person name="Labutti K."/>
            <person name="Andreopoulos B."/>
            <person name="Lipzen A."/>
            <person name="Chen C."/>
            <person name="Yanf M."/>
            <person name="Daum C."/>
            <person name="Ng V."/>
            <person name="Clum A."/>
            <person name="Steindorff A."/>
            <person name="Ohm R."/>
            <person name="Martin F."/>
            <person name="Silar P."/>
            <person name="Natvig D."/>
            <person name="Lalanne C."/>
            <person name="Gautier V."/>
            <person name="Ament-Velasquez S.L."/>
            <person name="Kruys A."/>
            <person name="Hutchinson M.I."/>
            <person name="Powell A.J."/>
            <person name="Barry K."/>
            <person name="Miller A.N."/>
            <person name="Grigoriev I.V."/>
            <person name="Debuchy R."/>
            <person name="Gladieux P."/>
            <person name="Thoren M.H."/>
            <person name="Johannesson H."/>
        </authorList>
    </citation>
    <scope>NUCLEOTIDE SEQUENCE</scope>
    <source>
        <strain evidence="6">CBS 955.72</strain>
    </source>
</reference>
<dbReference type="PROSITE" id="PS00463">
    <property type="entry name" value="ZN2_CY6_FUNGAL_1"/>
    <property type="match status" value="1"/>
</dbReference>
<evidence type="ECO:0000313" key="7">
    <source>
        <dbReference type="Proteomes" id="UP001275084"/>
    </source>
</evidence>